<feature type="domain" description="GS catalytic" evidence="5">
    <location>
        <begin position="1"/>
        <end position="289"/>
    </location>
</feature>
<keyword evidence="7" id="KW-1185">Reference proteome</keyword>
<dbReference type="Proteomes" id="UP000248039">
    <property type="component" value="Unassembled WGS sequence"/>
</dbReference>
<name>A0A2V4NND9_9ACTN</name>
<keyword evidence="2" id="KW-0436">Ligase</keyword>
<evidence type="ECO:0000256" key="4">
    <source>
        <dbReference type="RuleBase" id="RU000384"/>
    </source>
</evidence>
<evidence type="ECO:0000313" key="7">
    <source>
        <dbReference type="Proteomes" id="UP000248039"/>
    </source>
</evidence>
<proteinExistence type="inferred from homology"/>
<protein>
    <submittedName>
        <fullName evidence="6">Glutamine synthetase</fullName>
    </submittedName>
</protein>
<dbReference type="SUPFAM" id="SSF55931">
    <property type="entry name" value="Glutamine synthetase/guanido kinase"/>
    <property type="match status" value="1"/>
</dbReference>
<comment type="caution">
    <text evidence="6">The sequence shown here is derived from an EMBL/GenBank/DDBJ whole genome shotgun (WGS) entry which is preliminary data.</text>
</comment>
<dbReference type="Gene3D" id="3.30.590.10">
    <property type="entry name" value="Glutamine synthetase/guanido kinase, catalytic domain"/>
    <property type="match status" value="1"/>
</dbReference>
<dbReference type="PANTHER" id="PTHR43785">
    <property type="entry name" value="GAMMA-GLUTAMYLPUTRESCINE SYNTHETASE"/>
    <property type="match status" value="1"/>
</dbReference>
<dbReference type="InterPro" id="IPR008146">
    <property type="entry name" value="Gln_synth_cat_dom"/>
</dbReference>
<reference evidence="6 7" key="1">
    <citation type="submission" date="2018-03" db="EMBL/GenBank/DDBJ databases">
        <title>Bioinformatic expansion and discovery of thiopeptide antibiotics.</title>
        <authorList>
            <person name="Schwalen C.J."/>
            <person name="Hudson G.A."/>
            <person name="Mitchell D.A."/>
        </authorList>
    </citation>
    <scope>NUCLEOTIDE SEQUENCE [LARGE SCALE GENOMIC DNA]</scope>
    <source>
        <strain evidence="6 7">ATCC 21389</strain>
    </source>
</reference>
<dbReference type="EMBL" id="PYBW01000069">
    <property type="protein sequence ID" value="PYC77275.1"/>
    <property type="molecule type" value="Genomic_DNA"/>
</dbReference>
<dbReference type="Pfam" id="PF00120">
    <property type="entry name" value="Gln-synt_C"/>
    <property type="match status" value="1"/>
</dbReference>
<dbReference type="AlphaFoldDB" id="A0A2V4NND9"/>
<evidence type="ECO:0000256" key="1">
    <source>
        <dbReference type="ARBA" id="ARBA00009897"/>
    </source>
</evidence>
<organism evidence="6 7">
    <name type="scientific">Streptomyces tateyamensis</name>
    <dbReference type="NCBI Taxonomy" id="565073"/>
    <lineage>
        <taxon>Bacteria</taxon>
        <taxon>Bacillati</taxon>
        <taxon>Actinomycetota</taxon>
        <taxon>Actinomycetes</taxon>
        <taxon>Kitasatosporales</taxon>
        <taxon>Streptomycetaceae</taxon>
        <taxon>Streptomyces</taxon>
    </lineage>
</organism>
<evidence type="ECO:0000256" key="2">
    <source>
        <dbReference type="ARBA" id="ARBA00022598"/>
    </source>
</evidence>
<evidence type="ECO:0000313" key="6">
    <source>
        <dbReference type="EMBL" id="PYC77275.1"/>
    </source>
</evidence>
<sequence>MHPVTADNRDYALDHPRELVRYTAKLTAAMAGAGHPVEAVKTEGAPGQVEVTFPYGEPVAACEQHVLLKHAARAVGERMRLLPTFMAAPADRVASGLHLHVSLWQGDLAVLADRERPGELSDLGWQVVAGVLEGLPDLAPLYAPNVNSYKRYRPHSFAPTWFTWGWDNRSCAVRVVGHGSGLHLEIRLPGADANPYLALAAVLAAARRGIEGGLKPPAATTGDGYRDHADAAVPTTLREALRLFEASTLAGDLLGAEVVAHYASLAQAELRFHDARVTDVELARGFAQT</sequence>
<gene>
    <name evidence="6" type="ORF">C7C46_19195</name>
</gene>
<dbReference type="SMART" id="SM01230">
    <property type="entry name" value="Gln-synt_C"/>
    <property type="match status" value="1"/>
</dbReference>
<evidence type="ECO:0000256" key="3">
    <source>
        <dbReference type="PROSITE-ProRule" id="PRU01331"/>
    </source>
</evidence>
<dbReference type="OrthoDB" id="9807095at2"/>
<dbReference type="PANTHER" id="PTHR43785:SF12">
    <property type="entry name" value="TYPE-1 GLUTAMINE SYNTHETASE 2"/>
    <property type="match status" value="1"/>
</dbReference>
<dbReference type="InterPro" id="IPR014746">
    <property type="entry name" value="Gln_synth/guanido_kin_cat_dom"/>
</dbReference>
<dbReference type="PROSITE" id="PS51987">
    <property type="entry name" value="GS_CATALYTIC"/>
    <property type="match status" value="1"/>
</dbReference>
<evidence type="ECO:0000259" key="5">
    <source>
        <dbReference type="PROSITE" id="PS51987"/>
    </source>
</evidence>
<comment type="similarity">
    <text evidence="1 3 4">Belongs to the glutamine synthetase family.</text>
</comment>
<dbReference type="GO" id="GO:0004356">
    <property type="term" value="F:glutamine synthetase activity"/>
    <property type="evidence" value="ECO:0007669"/>
    <property type="project" value="InterPro"/>
</dbReference>
<accession>A0A2V4NND9</accession>